<feature type="region of interest" description="Disordered" evidence="9">
    <location>
        <begin position="1"/>
        <end position="20"/>
    </location>
</feature>
<evidence type="ECO:0000256" key="1">
    <source>
        <dbReference type="ARBA" id="ARBA00004651"/>
    </source>
</evidence>
<comment type="caution">
    <text evidence="12">The sequence shown here is derived from an EMBL/GenBank/DDBJ whole genome shotgun (WGS) entry which is preliminary data.</text>
</comment>
<feature type="transmembrane region" description="Helical" evidence="10">
    <location>
        <begin position="172"/>
        <end position="193"/>
    </location>
</feature>
<evidence type="ECO:0000256" key="7">
    <source>
        <dbReference type="ARBA" id="ARBA00022989"/>
    </source>
</evidence>
<evidence type="ECO:0000256" key="10">
    <source>
        <dbReference type="SAM" id="Phobius"/>
    </source>
</evidence>
<keyword evidence="4" id="KW-1003">Cell membrane</keyword>
<evidence type="ECO:0000313" key="12">
    <source>
        <dbReference type="EMBL" id="NMM46358.1"/>
    </source>
</evidence>
<keyword evidence="3" id="KW-0813">Transport</keyword>
<evidence type="ECO:0000256" key="5">
    <source>
        <dbReference type="ARBA" id="ARBA00022692"/>
    </source>
</evidence>
<dbReference type="RefSeq" id="WP_169626718.1">
    <property type="nucleotide sequence ID" value="NZ_JABBNT010000005.1"/>
</dbReference>
<sequence length="278" mass="29636">MALQSDQSRSGERPLTQPSTRGSVDLATILGLIGAAALVGSAIVLGGSPSSFVDWPSVLIVIGGTFGVVTACFSLRDIAESARIIGRAFFRSNLDAGEAALQLLQLAQIARFRGVLAIQNYMPAVEDREMLRAGLAMVVDGTPGEDVERIMRREVQSTAQRSARAVSILKKAAEISPAMGLIGTLVGLIQMLANLDDPNSIGPSMAVALLTTFYGALLSNMVFTPLAAKLERNAAEEMILNQLYVMAAASIGRQENPRRLEMLFNTILPPSARIDYFG</sequence>
<proteinExistence type="inferred from homology"/>
<dbReference type="GO" id="GO:0006935">
    <property type="term" value="P:chemotaxis"/>
    <property type="evidence" value="ECO:0007669"/>
    <property type="project" value="InterPro"/>
</dbReference>
<keyword evidence="12" id="KW-0282">Flagellum</keyword>
<dbReference type="GO" id="GO:0005886">
    <property type="term" value="C:plasma membrane"/>
    <property type="evidence" value="ECO:0007669"/>
    <property type="project" value="UniProtKB-SubCell"/>
</dbReference>
<dbReference type="Pfam" id="PF01618">
    <property type="entry name" value="MotA_ExbB"/>
    <property type="match status" value="1"/>
</dbReference>
<evidence type="ECO:0000256" key="8">
    <source>
        <dbReference type="ARBA" id="ARBA00023136"/>
    </source>
</evidence>
<dbReference type="PROSITE" id="PS01307">
    <property type="entry name" value="MOTA"/>
    <property type="match status" value="1"/>
</dbReference>
<evidence type="ECO:0000256" key="6">
    <source>
        <dbReference type="ARBA" id="ARBA00022779"/>
    </source>
</evidence>
<dbReference type="Proteomes" id="UP000539372">
    <property type="component" value="Unassembled WGS sequence"/>
</dbReference>
<comment type="subcellular location">
    <subcellularLocation>
        <location evidence="1">Cell membrane</location>
        <topology evidence="1">Multi-pass membrane protein</topology>
    </subcellularLocation>
</comment>
<reference evidence="12 13" key="1">
    <citation type="submission" date="2020-04" db="EMBL/GenBank/DDBJ databases">
        <title>Rhodospirillaceae bacterium KN72 isolated from deep sea.</title>
        <authorList>
            <person name="Zhang D.-C."/>
        </authorList>
    </citation>
    <scope>NUCLEOTIDE SEQUENCE [LARGE SCALE GENOMIC DNA]</scope>
    <source>
        <strain evidence="12 13">KN72</strain>
    </source>
</reference>
<dbReference type="EMBL" id="JABBNT010000005">
    <property type="protein sequence ID" value="NMM46358.1"/>
    <property type="molecule type" value="Genomic_DNA"/>
</dbReference>
<name>A0A7Y0HH59_9PROT</name>
<feature type="domain" description="MotA/TolQ/ExbB proton channel" evidence="11">
    <location>
        <begin position="127"/>
        <end position="238"/>
    </location>
</feature>
<dbReference type="PANTHER" id="PTHR30433">
    <property type="entry name" value="CHEMOTAXIS PROTEIN MOTA"/>
    <property type="match status" value="1"/>
</dbReference>
<keyword evidence="13" id="KW-1185">Reference proteome</keyword>
<dbReference type="InterPro" id="IPR000540">
    <property type="entry name" value="Flag_MotA_CS"/>
</dbReference>
<evidence type="ECO:0000313" key="13">
    <source>
        <dbReference type="Proteomes" id="UP000539372"/>
    </source>
</evidence>
<keyword evidence="8 10" id="KW-0472">Membrane</keyword>
<keyword evidence="12" id="KW-0966">Cell projection</keyword>
<comment type="similarity">
    <text evidence="2">Belongs to the MotA family.</text>
</comment>
<evidence type="ECO:0000256" key="2">
    <source>
        <dbReference type="ARBA" id="ARBA00008038"/>
    </source>
</evidence>
<dbReference type="InterPro" id="IPR047055">
    <property type="entry name" value="MotA-like"/>
</dbReference>
<evidence type="ECO:0000256" key="4">
    <source>
        <dbReference type="ARBA" id="ARBA00022475"/>
    </source>
</evidence>
<evidence type="ECO:0000256" key="3">
    <source>
        <dbReference type="ARBA" id="ARBA00022448"/>
    </source>
</evidence>
<dbReference type="AlphaFoldDB" id="A0A7Y0HH59"/>
<gene>
    <name evidence="12" type="ORF">HH303_17840</name>
</gene>
<evidence type="ECO:0000256" key="9">
    <source>
        <dbReference type="SAM" id="MobiDB-lite"/>
    </source>
</evidence>
<feature type="transmembrane region" description="Helical" evidence="10">
    <location>
        <begin position="205"/>
        <end position="228"/>
    </location>
</feature>
<keyword evidence="6" id="KW-0283">Flagellar rotation</keyword>
<keyword evidence="12" id="KW-0969">Cilium</keyword>
<feature type="transmembrane region" description="Helical" evidence="10">
    <location>
        <begin position="57"/>
        <end position="75"/>
    </location>
</feature>
<accession>A0A7Y0HH59</accession>
<organism evidence="12 13">
    <name type="scientific">Pacificispira spongiicola</name>
    <dbReference type="NCBI Taxonomy" id="2729598"/>
    <lineage>
        <taxon>Bacteria</taxon>
        <taxon>Pseudomonadati</taxon>
        <taxon>Pseudomonadota</taxon>
        <taxon>Alphaproteobacteria</taxon>
        <taxon>Rhodospirillales</taxon>
        <taxon>Rhodospirillaceae</taxon>
        <taxon>Pacificispira</taxon>
    </lineage>
</organism>
<keyword evidence="5 10" id="KW-0812">Transmembrane</keyword>
<dbReference type="GO" id="GO:0071978">
    <property type="term" value="P:bacterial-type flagellum-dependent swarming motility"/>
    <property type="evidence" value="ECO:0007669"/>
    <property type="project" value="InterPro"/>
</dbReference>
<keyword evidence="7 10" id="KW-1133">Transmembrane helix</keyword>
<dbReference type="InterPro" id="IPR002898">
    <property type="entry name" value="MotA_ExbB_proton_chnl"/>
</dbReference>
<dbReference type="PANTHER" id="PTHR30433:SF2">
    <property type="entry name" value="MOTILITY PROTEIN A"/>
    <property type="match status" value="1"/>
</dbReference>
<evidence type="ECO:0000259" key="11">
    <source>
        <dbReference type="Pfam" id="PF01618"/>
    </source>
</evidence>
<protein>
    <submittedName>
        <fullName evidence="12">Flagellar motor protein MotA</fullName>
    </submittedName>
</protein>
<feature type="transmembrane region" description="Helical" evidence="10">
    <location>
        <begin position="26"/>
        <end position="45"/>
    </location>
</feature>